<evidence type="ECO:0000313" key="2">
    <source>
        <dbReference type="Proteomes" id="UP000799757"/>
    </source>
</evidence>
<name>A0A6A6XSY7_9PLEO</name>
<sequence>MDRDFASQKHGYSRASYINTLEKGLLPYYLPRHIFMQDNAPIHTCRVAKEFLKSHGI</sequence>
<evidence type="ECO:0000313" key="1">
    <source>
        <dbReference type="EMBL" id="KAF2799701.1"/>
    </source>
</evidence>
<dbReference type="Gene3D" id="3.30.420.10">
    <property type="entry name" value="Ribonuclease H-like superfamily/Ribonuclease H"/>
    <property type="match status" value="1"/>
</dbReference>
<evidence type="ECO:0008006" key="3">
    <source>
        <dbReference type="Google" id="ProtNLM"/>
    </source>
</evidence>
<keyword evidence="2" id="KW-1185">Reference proteome</keyword>
<proteinExistence type="predicted"/>
<dbReference type="InterPro" id="IPR036397">
    <property type="entry name" value="RNaseH_sf"/>
</dbReference>
<dbReference type="EMBL" id="MU001760">
    <property type="protein sequence ID" value="KAF2799701.1"/>
    <property type="molecule type" value="Genomic_DNA"/>
</dbReference>
<dbReference type="GO" id="GO:0003676">
    <property type="term" value="F:nucleic acid binding"/>
    <property type="evidence" value="ECO:0007669"/>
    <property type="project" value="InterPro"/>
</dbReference>
<protein>
    <recommendedName>
        <fullName evidence="3">Tc1-like transposase DDE domain-containing protein</fullName>
    </recommendedName>
</protein>
<dbReference type="OrthoDB" id="4611861at2759"/>
<organism evidence="1 2">
    <name type="scientific">Melanomma pulvis-pyrius CBS 109.77</name>
    <dbReference type="NCBI Taxonomy" id="1314802"/>
    <lineage>
        <taxon>Eukaryota</taxon>
        <taxon>Fungi</taxon>
        <taxon>Dikarya</taxon>
        <taxon>Ascomycota</taxon>
        <taxon>Pezizomycotina</taxon>
        <taxon>Dothideomycetes</taxon>
        <taxon>Pleosporomycetidae</taxon>
        <taxon>Pleosporales</taxon>
        <taxon>Melanommataceae</taxon>
        <taxon>Melanomma</taxon>
    </lineage>
</organism>
<gene>
    <name evidence="1" type="ORF">K505DRAFT_387354</name>
</gene>
<accession>A0A6A6XSY7</accession>
<reference evidence="1" key="1">
    <citation type="journal article" date="2020" name="Stud. Mycol.">
        <title>101 Dothideomycetes genomes: a test case for predicting lifestyles and emergence of pathogens.</title>
        <authorList>
            <person name="Haridas S."/>
            <person name="Albert R."/>
            <person name="Binder M."/>
            <person name="Bloem J."/>
            <person name="Labutti K."/>
            <person name="Salamov A."/>
            <person name="Andreopoulos B."/>
            <person name="Baker S."/>
            <person name="Barry K."/>
            <person name="Bills G."/>
            <person name="Bluhm B."/>
            <person name="Cannon C."/>
            <person name="Castanera R."/>
            <person name="Culley D."/>
            <person name="Daum C."/>
            <person name="Ezra D."/>
            <person name="Gonzalez J."/>
            <person name="Henrissat B."/>
            <person name="Kuo A."/>
            <person name="Liang C."/>
            <person name="Lipzen A."/>
            <person name="Lutzoni F."/>
            <person name="Magnuson J."/>
            <person name="Mondo S."/>
            <person name="Nolan M."/>
            <person name="Ohm R."/>
            <person name="Pangilinan J."/>
            <person name="Park H.-J."/>
            <person name="Ramirez L."/>
            <person name="Alfaro M."/>
            <person name="Sun H."/>
            <person name="Tritt A."/>
            <person name="Yoshinaga Y."/>
            <person name="Zwiers L.-H."/>
            <person name="Turgeon B."/>
            <person name="Goodwin S."/>
            <person name="Spatafora J."/>
            <person name="Crous P."/>
            <person name="Grigoriev I."/>
        </authorList>
    </citation>
    <scope>NUCLEOTIDE SEQUENCE</scope>
    <source>
        <strain evidence="1">CBS 109.77</strain>
    </source>
</reference>
<dbReference type="AlphaFoldDB" id="A0A6A6XSY7"/>
<dbReference type="Proteomes" id="UP000799757">
    <property type="component" value="Unassembled WGS sequence"/>
</dbReference>